<organism evidence="2 3">
    <name type="scientific">Podarcis lilfordi</name>
    <name type="common">Lilford's wall lizard</name>
    <dbReference type="NCBI Taxonomy" id="74358"/>
    <lineage>
        <taxon>Eukaryota</taxon>
        <taxon>Metazoa</taxon>
        <taxon>Chordata</taxon>
        <taxon>Craniata</taxon>
        <taxon>Vertebrata</taxon>
        <taxon>Euteleostomi</taxon>
        <taxon>Lepidosauria</taxon>
        <taxon>Squamata</taxon>
        <taxon>Bifurcata</taxon>
        <taxon>Unidentata</taxon>
        <taxon>Episquamata</taxon>
        <taxon>Laterata</taxon>
        <taxon>Lacertibaenia</taxon>
        <taxon>Lacertidae</taxon>
        <taxon>Podarcis</taxon>
    </lineage>
</organism>
<evidence type="ECO:0000313" key="2">
    <source>
        <dbReference type="EMBL" id="CAI5784801.1"/>
    </source>
</evidence>
<dbReference type="AlphaFoldDB" id="A0AA35KW86"/>
<protein>
    <submittedName>
        <fullName evidence="2">Uncharacterized protein</fullName>
    </submittedName>
</protein>
<name>A0AA35KW86_9SAUR</name>
<dbReference type="EMBL" id="OX395134">
    <property type="protein sequence ID" value="CAI5784801.1"/>
    <property type="molecule type" value="Genomic_DNA"/>
</dbReference>
<evidence type="ECO:0000256" key="1">
    <source>
        <dbReference type="SAM" id="MobiDB-lite"/>
    </source>
</evidence>
<evidence type="ECO:0000313" key="3">
    <source>
        <dbReference type="Proteomes" id="UP001178461"/>
    </source>
</evidence>
<sequence length="51" mass="5273">MPARRYGSSGSRVPNQPSPGGGSAATYRSCRPRPVGVPGPEGCTWAASWLV</sequence>
<proteinExistence type="predicted"/>
<gene>
    <name evidence="2" type="ORF">PODLI_1B024945</name>
</gene>
<dbReference type="Proteomes" id="UP001178461">
    <property type="component" value="Chromosome 9"/>
</dbReference>
<reference evidence="2" key="1">
    <citation type="submission" date="2022-12" db="EMBL/GenBank/DDBJ databases">
        <authorList>
            <person name="Alioto T."/>
            <person name="Alioto T."/>
            <person name="Gomez Garrido J."/>
        </authorList>
    </citation>
    <scope>NUCLEOTIDE SEQUENCE</scope>
</reference>
<feature type="non-terminal residue" evidence="2">
    <location>
        <position position="51"/>
    </location>
</feature>
<accession>A0AA35KW86</accession>
<feature type="region of interest" description="Disordered" evidence="1">
    <location>
        <begin position="1"/>
        <end position="40"/>
    </location>
</feature>
<keyword evidence="3" id="KW-1185">Reference proteome</keyword>